<dbReference type="InterPro" id="IPR029510">
    <property type="entry name" value="Ald_DH_CS_GLU"/>
</dbReference>
<dbReference type="STRING" id="1221996.QY95_03551"/>
<dbReference type="InterPro" id="IPR015590">
    <property type="entry name" value="Aldehyde_DH_dom"/>
</dbReference>
<dbReference type="CDD" id="cd07151">
    <property type="entry name" value="ALDH_HBenzADH"/>
    <property type="match status" value="1"/>
</dbReference>
<keyword evidence="2 5" id="KW-0560">Oxidoreductase</keyword>
<dbReference type="Gene3D" id="3.40.605.10">
    <property type="entry name" value="Aldehyde Dehydrogenase, Chain A, domain 1"/>
    <property type="match status" value="1"/>
</dbReference>
<reference evidence="7" key="1">
    <citation type="submission" date="2015-02" db="EMBL/GenBank/DDBJ databases">
        <title>Genome Assembly of Bacillaceae bacterium MTCC 8252.</title>
        <authorList>
            <person name="Verma A."/>
            <person name="Khatri I."/>
            <person name="Mual P."/>
            <person name="Subramanian S."/>
            <person name="Krishnamurthi S."/>
        </authorList>
    </citation>
    <scope>NUCLEOTIDE SEQUENCE [LARGE SCALE GENOMIC DNA]</scope>
    <source>
        <strain evidence="7">MTCC 8252</strain>
    </source>
</reference>
<comment type="caution">
    <text evidence="7">The sequence shown here is derived from an EMBL/GenBank/DDBJ whole genome shotgun (WGS) entry which is preliminary data.</text>
</comment>
<dbReference type="InterPro" id="IPR016163">
    <property type="entry name" value="Ald_DH_C"/>
</dbReference>
<organism evidence="7 8">
    <name type="scientific">Bacillus thermotolerans</name>
    <name type="common">Quasibacillus thermotolerans</name>
    <dbReference type="NCBI Taxonomy" id="1221996"/>
    <lineage>
        <taxon>Bacteria</taxon>
        <taxon>Bacillati</taxon>
        <taxon>Bacillota</taxon>
        <taxon>Bacilli</taxon>
        <taxon>Bacillales</taxon>
        <taxon>Bacillaceae</taxon>
        <taxon>Bacillus</taxon>
    </lineage>
</organism>
<dbReference type="PROSITE" id="PS00687">
    <property type="entry name" value="ALDEHYDE_DEHYDR_GLU"/>
    <property type="match status" value="1"/>
</dbReference>
<dbReference type="PANTHER" id="PTHR42986">
    <property type="entry name" value="BENZALDEHYDE DEHYDROGENASE YFMT"/>
    <property type="match status" value="1"/>
</dbReference>
<evidence type="ECO:0000313" key="7">
    <source>
        <dbReference type="EMBL" id="KKB35262.1"/>
    </source>
</evidence>
<dbReference type="Pfam" id="PF00171">
    <property type="entry name" value="Aldedh"/>
    <property type="match status" value="1"/>
</dbReference>
<evidence type="ECO:0000256" key="3">
    <source>
        <dbReference type="ARBA" id="ARBA00023027"/>
    </source>
</evidence>
<dbReference type="AlphaFoldDB" id="A0A0F5HQZ5"/>
<dbReference type="SUPFAM" id="SSF53720">
    <property type="entry name" value="ALDH-like"/>
    <property type="match status" value="1"/>
</dbReference>
<comment type="similarity">
    <text evidence="1 5">Belongs to the aldehyde dehydrogenase family.</text>
</comment>
<dbReference type="FunFam" id="3.40.309.10:FF:000009">
    <property type="entry name" value="Aldehyde dehydrogenase A"/>
    <property type="match status" value="1"/>
</dbReference>
<dbReference type="Gene3D" id="3.40.309.10">
    <property type="entry name" value="Aldehyde Dehydrogenase, Chain A, domain 2"/>
    <property type="match status" value="1"/>
</dbReference>
<evidence type="ECO:0000313" key="8">
    <source>
        <dbReference type="Proteomes" id="UP000031563"/>
    </source>
</evidence>
<dbReference type="InterPro" id="IPR016162">
    <property type="entry name" value="Ald_DH_N"/>
</dbReference>
<accession>A0A0F5HQZ5</accession>
<evidence type="ECO:0000256" key="4">
    <source>
        <dbReference type="PROSITE-ProRule" id="PRU10007"/>
    </source>
</evidence>
<dbReference type="GO" id="GO:0016620">
    <property type="term" value="F:oxidoreductase activity, acting on the aldehyde or oxo group of donors, NAD or NADP as acceptor"/>
    <property type="evidence" value="ECO:0007669"/>
    <property type="project" value="InterPro"/>
</dbReference>
<dbReference type="EMBL" id="JWIR02000074">
    <property type="protein sequence ID" value="KKB35262.1"/>
    <property type="molecule type" value="Genomic_DNA"/>
</dbReference>
<gene>
    <name evidence="7" type="ORF">QY95_03551</name>
</gene>
<keyword evidence="3" id="KW-0520">NAD</keyword>
<feature type="active site" evidence="4">
    <location>
        <position position="251"/>
    </location>
</feature>
<evidence type="ECO:0000256" key="5">
    <source>
        <dbReference type="RuleBase" id="RU003345"/>
    </source>
</evidence>
<evidence type="ECO:0000256" key="1">
    <source>
        <dbReference type="ARBA" id="ARBA00009986"/>
    </source>
</evidence>
<dbReference type="OrthoDB" id="9762913at2"/>
<feature type="domain" description="Aldehyde dehydrogenase" evidence="6">
    <location>
        <begin position="14"/>
        <end position="472"/>
    </location>
</feature>
<proteinExistence type="inferred from homology"/>
<sequence>MYKQWDKQFIGGQWREGNGERIYEDKNPFNEETLAAIRLANTADIDEAYQSAKKAQKEWEQVNAYQKVAIMEKAVELVKERKEELVQILIAENGASHIKANLEVEAAIGIMKEASTFPLRMHGQIMPSVIPGKENRVYHNPAGVVGIISPFNFPFHLTMRSLAPALAAGNGVVIKPDMQTMISGGLFMGKLFEDAGIPKGLLNITVCSSSEIKDAFVEHPIPQIISFTGSTPVGRHIGELCGRHLKRVALELGGNNAMIVLKDADVERAANSAAFGKFLNAGQICMSLNRIIVERPVYEEFLTKLVEKASRIKYGNPADEDVVVGPLINHKQVDRIQDLIDRSIQQGAKYALRGEVEGNVFAPTVLTDVTNNMPIAQEEIFGPAVGVIVVEDEEEAIKVANDSEYGLSGAVHAGSIEHGVEVSKQIVTGMIHVNDQGVNDEPIVAFGGEKASGLGRYGGEWALHEFTTTKWISVQTEEREYPFGS</sequence>
<dbReference type="InterPro" id="IPR016161">
    <property type="entry name" value="Ald_DH/histidinol_DH"/>
</dbReference>
<name>A0A0F5HQZ5_BACTR</name>
<dbReference type="Proteomes" id="UP000031563">
    <property type="component" value="Unassembled WGS sequence"/>
</dbReference>
<dbReference type="PANTHER" id="PTHR42986:SF1">
    <property type="entry name" value="BENZALDEHYDE DEHYDROGENASE YFMT"/>
    <property type="match status" value="1"/>
</dbReference>
<evidence type="ECO:0000259" key="6">
    <source>
        <dbReference type="Pfam" id="PF00171"/>
    </source>
</evidence>
<evidence type="ECO:0000256" key="2">
    <source>
        <dbReference type="ARBA" id="ARBA00023002"/>
    </source>
</evidence>
<protein>
    <submittedName>
        <fullName evidence="7">Aldehyde dehydrogenase</fullName>
    </submittedName>
</protein>
<keyword evidence="8" id="KW-1185">Reference proteome</keyword>
<dbReference type="RefSeq" id="WP_040048085.1">
    <property type="nucleotide sequence ID" value="NZ_JWIR02000074.1"/>
</dbReference>